<protein>
    <submittedName>
        <fullName evidence="1">Uncharacterized protein</fullName>
    </submittedName>
</protein>
<dbReference type="AlphaFoldDB" id="A0A5J4VPC8"/>
<comment type="caution">
    <text evidence="1">The sequence shown here is derived from an EMBL/GenBank/DDBJ whole genome shotgun (WGS) entry which is preliminary data.</text>
</comment>
<reference evidence="1 2" key="1">
    <citation type="submission" date="2019-03" db="EMBL/GenBank/DDBJ databases">
        <title>Single cell metagenomics reveals metabolic interactions within the superorganism composed of flagellate Streblomastix strix and complex community of Bacteroidetes bacteria on its surface.</title>
        <authorList>
            <person name="Treitli S.C."/>
            <person name="Kolisko M."/>
            <person name="Husnik F."/>
            <person name="Keeling P."/>
            <person name="Hampl V."/>
        </authorList>
    </citation>
    <scope>NUCLEOTIDE SEQUENCE [LARGE SCALE GENOMIC DNA]</scope>
    <source>
        <strain evidence="1">ST1C</strain>
    </source>
</reference>
<proteinExistence type="predicted"/>
<accession>A0A5J4VPC8</accession>
<dbReference type="Proteomes" id="UP000324800">
    <property type="component" value="Unassembled WGS sequence"/>
</dbReference>
<name>A0A5J4VPC8_9EUKA</name>
<dbReference type="EMBL" id="SNRW01005808">
    <property type="protein sequence ID" value="KAA6384335.1"/>
    <property type="molecule type" value="Genomic_DNA"/>
</dbReference>
<organism evidence="1 2">
    <name type="scientific">Streblomastix strix</name>
    <dbReference type="NCBI Taxonomy" id="222440"/>
    <lineage>
        <taxon>Eukaryota</taxon>
        <taxon>Metamonada</taxon>
        <taxon>Preaxostyla</taxon>
        <taxon>Oxymonadida</taxon>
        <taxon>Streblomastigidae</taxon>
        <taxon>Streblomastix</taxon>
    </lineage>
</organism>
<evidence type="ECO:0000313" key="1">
    <source>
        <dbReference type="EMBL" id="KAA6384335.1"/>
    </source>
</evidence>
<sequence>MSFSGSDYLNRLSKMQHSDYISGYMQLAEVLKTLTIHPQSFSISKQQFFDQAISQLKYDDVKYTRAPFAARRTGTCSMVQTCQVSWTITIPAAKLAIQINKTFDGNALTIEDLNKRVNFNGKEHNDDDPDDTMAQCDQGCFGRKVNGVERSEHLHFWLGFSTACGPFNQFAICKDSMKLWDTSIYARQQAVISSNSLSDLCANNSVSVSPLKSIIAGKRHCGVFIDDPLSDQDSRVITAPVTPYYYKIPHDITFSGVLDLNQLNSIFNSFPALRKNFASLYLQLWMQYFLQDLEVFMLAWKLATDDSFMRGYNSSKIGARTNIQVQLGMTPVNNICSDTAIIPVDLDQNNFSYFTSTRCYPDIKNVKLTPLTHYLCDGIVRIMFDDNPDPQVLSLEVIGEISGSAIRSG</sequence>
<gene>
    <name evidence="1" type="ORF">EZS28_020137</name>
</gene>
<evidence type="ECO:0000313" key="2">
    <source>
        <dbReference type="Proteomes" id="UP000324800"/>
    </source>
</evidence>